<sequence length="49" mass="5053">TSGFSLIKSFRQKGVFVQGASIVLLSSVMAQAAQPSLMAYCASKGAVES</sequence>
<accession>F3CHU3</accession>
<comment type="caution">
    <text evidence="1">The sequence shown here is derived from an EMBL/GenBank/DDBJ whole genome shotgun (WGS) entry which is preliminary data.</text>
</comment>
<evidence type="ECO:0000313" key="1">
    <source>
        <dbReference type="EMBL" id="EGH18835.1"/>
    </source>
</evidence>
<gene>
    <name evidence="1" type="ORF">Pgy4_38331</name>
</gene>
<protein>
    <submittedName>
        <fullName evidence="1">Gluconate 5-dehydrogenase</fullName>
    </submittedName>
</protein>
<dbReference type="Gene3D" id="3.40.50.720">
    <property type="entry name" value="NAD(P)-binding Rossmann-like Domain"/>
    <property type="match status" value="1"/>
</dbReference>
<dbReference type="InterPro" id="IPR036291">
    <property type="entry name" value="NAD(P)-bd_dom_sf"/>
</dbReference>
<dbReference type="SUPFAM" id="SSF51735">
    <property type="entry name" value="NAD(P)-binding Rossmann-fold domains"/>
    <property type="match status" value="1"/>
</dbReference>
<reference evidence="1 2" key="1">
    <citation type="journal article" date="2011" name="PLoS Pathog.">
        <title>Dynamic evolution of pathogenicity revealed by sequencing and comparative genomics of 19 Pseudomonas syringae isolates.</title>
        <authorList>
            <person name="Baltrus D.A."/>
            <person name="Nishimura M.T."/>
            <person name="Romanchuk A."/>
            <person name="Chang J.H."/>
            <person name="Mukhtar M.S."/>
            <person name="Cherkis K."/>
            <person name="Roach J."/>
            <person name="Grant S.R."/>
            <person name="Jones C.D."/>
            <person name="Dangl J.L."/>
        </authorList>
    </citation>
    <scope>NUCLEOTIDE SEQUENCE [LARGE SCALE GENOMIC DNA]</scope>
    <source>
        <strain evidence="2">race 4</strain>
    </source>
</reference>
<name>F3CHU3_PSESG</name>
<evidence type="ECO:0000313" key="2">
    <source>
        <dbReference type="Proteomes" id="UP000005466"/>
    </source>
</evidence>
<dbReference type="Proteomes" id="UP000005466">
    <property type="component" value="Unassembled WGS sequence"/>
</dbReference>
<dbReference type="AlphaFoldDB" id="F3CHU3"/>
<feature type="non-terminal residue" evidence="1">
    <location>
        <position position="49"/>
    </location>
</feature>
<feature type="non-terminal residue" evidence="1">
    <location>
        <position position="1"/>
    </location>
</feature>
<dbReference type="HOGENOM" id="CLU_3146498_0_0_6"/>
<organism evidence="1 2">
    <name type="scientific">Pseudomonas savastanoi pv. glycinea str. race 4</name>
    <dbReference type="NCBI Taxonomy" id="875330"/>
    <lineage>
        <taxon>Bacteria</taxon>
        <taxon>Pseudomonadati</taxon>
        <taxon>Pseudomonadota</taxon>
        <taxon>Gammaproteobacteria</taxon>
        <taxon>Pseudomonadales</taxon>
        <taxon>Pseudomonadaceae</taxon>
        <taxon>Pseudomonas</taxon>
    </lineage>
</organism>
<proteinExistence type="predicted"/>
<dbReference type="EMBL" id="ADWY01003227">
    <property type="protein sequence ID" value="EGH18835.1"/>
    <property type="molecule type" value="Genomic_DNA"/>
</dbReference>